<dbReference type="AlphaFoldDB" id="A0A328HBV3"/>
<comment type="similarity">
    <text evidence="1">Belongs to the LDH2/MDH2 oxidoreductase family.</text>
</comment>
<dbReference type="InterPro" id="IPR003767">
    <property type="entry name" value="Malate/L-lactate_DH-like"/>
</dbReference>
<evidence type="ECO:0000256" key="1">
    <source>
        <dbReference type="ARBA" id="ARBA00006056"/>
    </source>
</evidence>
<evidence type="ECO:0000256" key="2">
    <source>
        <dbReference type="ARBA" id="ARBA00023002"/>
    </source>
</evidence>
<dbReference type="SUPFAM" id="SSF89733">
    <property type="entry name" value="L-sulfolactate dehydrogenase-like"/>
    <property type="match status" value="1"/>
</dbReference>
<dbReference type="Pfam" id="PF02615">
    <property type="entry name" value="Ldh_2"/>
    <property type="match status" value="1"/>
</dbReference>
<sequence length="364" mass="37066">MSVAESMNKPTTESQDGLVSSDAGLAWATDVLVQAGLDEDDAQIVAASLIFAEMRGVKTHGLLRLGIYVDRILAGGINGQAKSDIIADLGALVVIDADAAPGAVSGTYACDIAVERARKHGVGCVVVRNGNHFGASAYFTNRIADAGFLGLAACNTESVMSAPGGGRPVLGTNPLAVAVPLPYANRPQLDMATTTVSQGALLVAKANNEAIPLGWAVDVNGQPTTSPIDGLAGALTPAGGPKGFGLAFVVDTLVALAGAKVSPSVTALEADPREPQQLGQFFMAIRADAAESLDGYQERISALVDAIHNSGINGHRPMAPGEPEMARERQSNGKFAVSPSTLEALSSVAAKVGTPPLALIPATV</sequence>
<dbReference type="OrthoDB" id="924592at2"/>
<dbReference type="InterPro" id="IPR043144">
    <property type="entry name" value="Mal/L-sulf/L-lact_DH-like_ah"/>
</dbReference>
<dbReference type="InterPro" id="IPR036111">
    <property type="entry name" value="Mal/L-sulfo/L-lacto_DH-like_sf"/>
</dbReference>
<dbReference type="EMBL" id="QLNP01000100">
    <property type="protein sequence ID" value="RAM35651.1"/>
    <property type="molecule type" value="Genomic_DNA"/>
</dbReference>
<dbReference type="GO" id="GO:0016491">
    <property type="term" value="F:oxidoreductase activity"/>
    <property type="evidence" value="ECO:0007669"/>
    <property type="project" value="UniProtKB-KW"/>
</dbReference>
<evidence type="ECO:0008006" key="5">
    <source>
        <dbReference type="Google" id="ProtNLM"/>
    </source>
</evidence>
<dbReference type="Gene3D" id="3.30.1370.60">
    <property type="entry name" value="Hypothetical oxidoreductase yiak, domain 2"/>
    <property type="match status" value="1"/>
</dbReference>
<name>A0A328HBV3_ARTGO</name>
<protein>
    <recommendedName>
        <fullName evidence="5">Ldh family oxidoreductase</fullName>
    </recommendedName>
</protein>
<evidence type="ECO:0000313" key="3">
    <source>
        <dbReference type="EMBL" id="RAM35651.1"/>
    </source>
</evidence>
<gene>
    <name evidence="3" type="ORF">DBZ45_19395</name>
</gene>
<dbReference type="Gene3D" id="1.10.1530.10">
    <property type="match status" value="1"/>
</dbReference>
<accession>A0A328HBV3</accession>
<reference evidence="3 4" key="1">
    <citation type="submission" date="2018-04" db="EMBL/GenBank/DDBJ databases">
        <title>Bacteria isolated from cave deposits of Manipur.</title>
        <authorList>
            <person name="Sahoo D."/>
            <person name="Sarangthem I."/>
            <person name="Nandeibam J."/>
        </authorList>
    </citation>
    <scope>NUCLEOTIDE SEQUENCE [LARGE SCALE GENOMIC DNA]</scope>
    <source>
        <strain evidence="4">mrc11</strain>
    </source>
</reference>
<comment type="caution">
    <text evidence="3">The sequence shown here is derived from an EMBL/GenBank/DDBJ whole genome shotgun (WGS) entry which is preliminary data.</text>
</comment>
<dbReference type="InterPro" id="IPR043143">
    <property type="entry name" value="Mal/L-sulf/L-lact_DH-like_NADP"/>
</dbReference>
<dbReference type="RefSeq" id="WP_111905471.1">
    <property type="nucleotide sequence ID" value="NZ_QLNP01000100.1"/>
</dbReference>
<proteinExistence type="inferred from homology"/>
<dbReference type="PANTHER" id="PTHR11091:SF0">
    <property type="entry name" value="MALATE DEHYDROGENASE"/>
    <property type="match status" value="1"/>
</dbReference>
<evidence type="ECO:0000313" key="4">
    <source>
        <dbReference type="Proteomes" id="UP000249166"/>
    </source>
</evidence>
<organism evidence="3 4">
    <name type="scientific">Arthrobacter globiformis</name>
    <dbReference type="NCBI Taxonomy" id="1665"/>
    <lineage>
        <taxon>Bacteria</taxon>
        <taxon>Bacillati</taxon>
        <taxon>Actinomycetota</taxon>
        <taxon>Actinomycetes</taxon>
        <taxon>Micrococcales</taxon>
        <taxon>Micrococcaceae</taxon>
        <taxon>Arthrobacter</taxon>
    </lineage>
</organism>
<dbReference type="Proteomes" id="UP000249166">
    <property type="component" value="Unassembled WGS sequence"/>
</dbReference>
<keyword evidence="2" id="KW-0560">Oxidoreductase</keyword>
<dbReference type="PANTHER" id="PTHR11091">
    <property type="entry name" value="OXIDOREDUCTASE-RELATED"/>
    <property type="match status" value="1"/>
</dbReference>